<name>A0AAJ5VYE4_9MICO</name>
<dbReference type="Pfam" id="PF00356">
    <property type="entry name" value="LacI"/>
    <property type="match status" value="1"/>
</dbReference>
<dbReference type="EMBL" id="CP119321">
    <property type="protein sequence ID" value="WEK12564.1"/>
    <property type="molecule type" value="Genomic_DNA"/>
</dbReference>
<dbReference type="AlphaFoldDB" id="A0AAJ5VYE4"/>
<dbReference type="GO" id="GO:0000976">
    <property type="term" value="F:transcription cis-regulatory region binding"/>
    <property type="evidence" value="ECO:0007669"/>
    <property type="project" value="TreeGrafter"/>
</dbReference>
<dbReference type="Gene3D" id="1.10.260.40">
    <property type="entry name" value="lambda repressor-like DNA-binding domains"/>
    <property type="match status" value="1"/>
</dbReference>
<dbReference type="CDD" id="cd01392">
    <property type="entry name" value="HTH_LacI"/>
    <property type="match status" value="1"/>
</dbReference>
<dbReference type="Proteomes" id="UP001213972">
    <property type="component" value="Chromosome"/>
</dbReference>
<dbReference type="PANTHER" id="PTHR30146:SF148">
    <property type="entry name" value="HTH-TYPE TRANSCRIPTIONAL REPRESSOR PURR-RELATED"/>
    <property type="match status" value="1"/>
</dbReference>
<feature type="region of interest" description="Disordered" evidence="5">
    <location>
        <begin position="329"/>
        <end position="373"/>
    </location>
</feature>
<dbReference type="SMART" id="SM00354">
    <property type="entry name" value="HTH_LACI"/>
    <property type="match status" value="1"/>
</dbReference>
<dbReference type="PROSITE" id="PS00356">
    <property type="entry name" value="HTH_LACI_1"/>
    <property type="match status" value="1"/>
</dbReference>
<sequence>MGRARIFDVAAAAGVSVTTVSLVLNNAQSRISEDTRQRVREAADAVGYSASAVARGLRTQRTRIVGLISDQIATTPFAGRMLAGAQDAARENGHMVMLVDTGGDADVESEAVRAMTAQQVDAVLYAAMWHRAATAPVGLPHGTVMLDCYPAAGGFRSVVPDDRAGGEAAVRELLAAGHTRIAYLDTIDPEPIASRLRHDGYLAALAEAGIEADPALHVQGETSAQGGREAADRLLDLPEDQRPTAIFCFNDRMAIGVYTAAHRRGLGIPRDLSVVGYDDQQLVAAELDPPLTTIALPHYEMGRWAMEVALGVRAEGDEDAAHRMECPVVRRDSVGPPPAQVAKRDRRRASHATEGPRSAAPDQVPDVGVGHQE</sequence>
<evidence type="ECO:0000256" key="5">
    <source>
        <dbReference type="SAM" id="MobiDB-lite"/>
    </source>
</evidence>
<keyword evidence="1" id="KW-0678">Repressor</keyword>
<protein>
    <submittedName>
        <fullName evidence="7">LacI family DNA-binding transcriptional regulator</fullName>
    </submittedName>
</protein>
<evidence type="ECO:0000256" key="2">
    <source>
        <dbReference type="ARBA" id="ARBA00023015"/>
    </source>
</evidence>
<dbReference type="PANTHER" id="PTHR30146">
    <property type="entry name" value="LACI-RELATED TRANSCRIPTIONAL REPRESSOR"/>
    <property type="match status" value="1"/>
</dbReference>
<dbReference type="SUPFAM" id="SSF53822">
    <property type="entry name" value="Periplasmic binding protein-like I"/>
    <property type="match status" value="1"/>
</dbReference>
<keyword evidence="4" id="KW-0804">Transcription</keyword>
<dbReference type="InterPro" id="IPR046335">
    <property type="entry name" value="LacI/GalR-like_sensor"/>
</dbReference>
<proteinExistence type="predicted"/>
<evidence type="ECO:0000256" key="4">
    <source>
        <dbReference type="ARBA" id="ARBA00023163"/>
    </source>
</evidence>
<evidence type="ECO:0000256" key="3">
    <source>
        <dbReference type="ARBA" id="ARBA00023125"/>
    </source>
</evidence>
<organism evidence="7 8">
    <name type="scientific">Candidatus Microbacterium phytovorans</name>
    <dbReference type="NCBI Taxonomy" id="3121374"/>
    <lineage>
        <taxon>Bacteria</taxon>
        <taxon>Bacillati</taxon>
        <taxon>Actinomycetota</taxon>
        <taxon>Actinomycetes</taxon>
        <taxon>Micrococcales</taxon>
        <taxon>Microbacteriaceae</taxon>
        <taxon>Microbacterium</taxon>
    </lineage>
</organism>
<feature type="domain" description="HTH lacI-type" evidence="6">
    <location>
        <begin position="4"/>
        <end position="59"/>
    </location>
</feature>
<dbReference type="InterPro" id="IPR028082">
    <property type="entry name" value="Peripla_BP_I"/>
</dbReference>
<dbReference type="Gene3D" id="3.40.50.2300">
    <property type="match status" value="2"/>
</dbReference>
<evidence type="ECO:0000313" key="8">
    <source>
        <dbReference type="Proteomes" id="UP001213972"/>
    </source>
</evidence>
<keyword evidence="2" id="KW-0805">Transcription regulation</keyword>
<evidence type="ECO:0000259" key="6">
    <source>
        <dbReference type="PROSITE" id="PS50932"/>
    </source>
</evidence>
<evidence type="ECO:0000313" key="7">
    <source>
        <dbReference type="EMBL" id="WEK12564.1"/>
    </source>
</evidence>
<reference evidence="7" key="1">
    <citation type="submission" date="2023-03" db="EMBL/GenBank/DDBJ databases">
        <title>Andean soil-derived lignocellulolytic bacterial consortium as a source of novel taxa and putative plastic-active enzymes.</title>
        <authorList>
            <person name="Diaz-Garcia L."/>
            <person name="Chuvochina M."/>
            <person name="Feuerriegel G."/>
            <person name="Bunk B."/>
            <person name="Sproer C."/>
            <person name="Streit W.R."/>
            <person name="Rodriguez L.M."/>
            <person name="Overmann J."/>
            <person name="Jimenez D.J."/>
        </authorList>
    </citation>
    <scope>NUCLEOTIDE SEQUENCE</scope>
    <source>
        <strain evidence="7">MAG 4610</strain>
    </source>
</reference>
<dbReference type="PROSITE" id="PS50932">
    <property type="entry name" value="HTH_LACI_2"/>
    <property type="match status" value="1"/>
</dbReference>
<keyword evidence="3 7" id="KW-0238">DNA-binding</keyword>
<dbReference type="SUPFAM" id="SSF47413">
    <property type="entry name" value="lambda repressor-like DNA-binding domains"/>
    <property type="match status" value="1"/>
</dbReference>
<gene>
    <name evidence="7" type="ORF">P0Y48_08755</name>
</gene>
<dbReference type="InterPro" id="IPR010982">
    <property type="entry name" value="Lambda_DNA-bd_dom_sf"/>
</dbReference>
<dbReference type="CDD" id="cd06288">
    <property type="entry name" value="PBP1_sucrose_transcription_regulator"/>
    <property type="match status" value="1"/>
</dbReference>
<dbReference type="GO" id="GO:0003700">
    <property type="term" value="F:DNA-binding transcription factor activity"/>
    <property type="evidence" value="ECO:0007669"/>
    <property type="project" value="TreeGrafter"/>
</dbReference>
<dbReference type="Pfam" id="PF13377">
    <property type="entry name" value="Peripla_BP_3"/>
    <property type="match status" value="1"/>
</dbReference>
<accession>A0AAJ5VYE4</accession>
<evidence type="ECO:0000256" key="1">
    <source>
        <dbReference type="ARBA" id="ARBA00022491"/>
    </source>
</evidence>
<dbReference type="InterPro" id="IPR000843">
    <property type="entry name" value="HTH_LacI"/>
</dbReference>